<organism evidence="1 2">
    <name type="scientific">Ensete ventricosum</name>
    <name type="common">Abyssinian banana</name>
    <name type="synonym">Musa ensete</name>
    <dbReference type="NCBI Taxonomy" id="4639"/>
    <lineage>
        <taxon>Eukaryota</taxon>
        <taxon>Viridiplantae</taxon>
        <taxon>Streptophyta</taxon>
        <taxon>Embryophyta</taxon>
        <taxon>Tracheophyta</taxon>
        <taxon>Spermatophyta</taxon>
        <taxon>Magnoliopsida</taxon>
        <taxon>Liliopsida</taxon>
        <taxon>Zingiberales</taxon>
        <taxon>Musaceae</taxon>
        <taxon>Ensete</taxon>
    </lineage>
</organism>
<protein>
    <submittedName>
        <fullName evidence="1">Uncharacterized protein</fullName>
    </submittedName>
</protein>
<gene>
    <name evidence="1" type="ORF">B296_00046808</name>
</gene>
<reference evidence="1 2" key="1">
    <citation type="journal article" date="2014" name="Agronomy (Basel)">
        <title>A Draft Genome Sequence for Ensete ventricosum, the Drought-Tolerant Tree Against Hunger.</title>
        <authorList>
            <person name="Harrison J."/>
            <person name="Moore K.A."/>
            <person name="Paszkiewicz K."/>
            <person name="Jones T."/>
            <person name="Grant M."/>
            <person name="Ambacheew D."/>
            <person name="Muzemil S."/>
            <person name="Studholme D.J."/>
        </authorList>
    </citation>
    <scope>NUCLEOTIDE SEQUENCE [LARGE SCALE GENOMIC DNA]</scope>
</reference>
<accession>A0A426YB78</accession>
<dbReference type="SUPFAM" id="SSF48557">
    <property type="entry name" value="L-aspartase-like"/>
    <property type="match status" value="1"/>
</dbReference>
<dbReference type="InterPro" id="IPR008948">
    <property type="entry name" value="L-Aspartase-like"/>
</dbReference>
<dbReference type="Proteomes" id="UP000287651">
    <property type="component" value="Unassembled WGS sequence"/>
</dbReference>
<dbReference type="PANTHER" id="PTHR43411:SF1">
    <property type="entry name" value="ADENYLOSUCCINATE LYASE"/>
    <property type="match status" value="1"/>
</dbReference>
<comment type="caution">
    <text evidence="1">The sequence shown here is derived from an EMBL/GenBank/DDBJ whole genome shotgun (WGS) entry which is preliminary data.</text>
</comment>
<dbReference type="EMBL" id="AMZH03013624">
    <property type="protein sequence ID" value="RRT48946.1"/>
    <property type="molecule type" value="Genomic_DNA"/>
</dbReference>
<sequence>MNKNNAGNLTDWDLSASTMSLSPLDGRYTQKVKDLRPFFSEYGLIRHRVLVEVSVLVQLACFQKSQKLQRSRSSPASPTTLGKEMANFAVRLSERGKAFSNIHVLGKFAGAVGNYNAHIVAYPDINWKNISAEFVQSLGVDFNAYVTQVYFSLYIIA</sequence>
<dbReference type="InterPro" id="IPR047136">
    <property type="entry name" value="PurB_bact"/>
</dbReference>
<proteinExistence type="predicted"/>
<dbReference type="GO" id="GO:0003824">
    <property type="term" value="F:catalytic activity"/>
    <property type="evidence" value="ECO:0007669"/>
    <property type="project" value="InterPro"/>
</dbReference>
<dbReference type="PANTHER" id="PTHR43411">
    <property type="entry name" value="ADENYLOSUCCINATE LYASE"/>
    <property type="match status" value="1"/>
</dbReference>
<evidence type="ECO:0000313" key="1">
    <source>
        <dbReference type="EMBL" id="RRT48946.1"/>
    </source>
</evidence>
<dbReference type="Gene3D" id="1.20.200.10">
    <property type="entry name" value="Fumarase/aspartase (Central domain)"/>
    <property type="match status" value="1"/>
</dbReference>
<evidence type="ECO:0000313" key="2">
    <source>
        <dbReference type="Proteomes" id="UP000287651"/>
    </source>
</evidence>
<name>A0A426YB78_ENSVE</name>
<dbReference type="AlphaFoldDB" id="A0A426YB78"/>